<dbReference type="RefSeq" id="WP_132104694.1">
    <property type="nucleotide sequence ID" value="NZ_SMLB01000028.1"/>
</dbReference>
<gene>
    <name evidence="3" type="ORF">E1262_18930</name>
</gene>
<dbReference type="PANTHER" id="PTHR30290:SF62">
    <property type="entry name" value="OLIGOPEPTIDE ABC TRANSPORTER, PERIPLASMIC OLIGOPEPTIDE-BINDING PROTEIN"/>
    <property type="match status" value="1"/>
</dbReference>
<feature type="domain" description="Solute-binding protein family 5" evidence="2">
    <location>
        <begin position="116"/>
        <end position="545"/>
    </location>
</feature>
<sequence length="652" mass="72043">MDTYLSRRHLLRAGGALALVAAVPACTSSGSGGGTPTPAGATNGNEAPSLAALVDSGELPPVAERLPVNPLVVEPVDRIGPYGGTWRNGMVGAQPFRLDYTVAYENLVRWNRDWTEIIPNVAESFEASADVTQFTFVLREGLKWSDGQPFTADDVVFAYDDLVNNPQVMPEGLGIFRSGDATATLEKVDERTVRFTFAVPYALFLDAIANQPLNVLTRLPKHYLQQYHLDYNPDADAAAQAADFSGWSEALQHAISGAALWDDVNLPRLHAWVPTTPISSASRMTFERNPYYWKVDPEGSQLPYLDGVEFAIVQDEQVLLLNTVQGEIDMIDRVVTTTANKPVLAADRETGGYDFFDLIPDKINTCTILLNQNCKDETKRAIFQNRDFRIGLSHAINRPEIIDAVFARQGEPWQPAPLPDSPAYDEEFGKQYTEYDVELANQHLDAAGLTATDGDGRRLGPDGQPIGIRILAPSDQKPELTDALQLIKAHWAEVGIELSIQSEASEHRYEILNANDQEAHVWDGDGGLDPITTPQYYMPSGGPDNGFATLWDRWYVSGGTDPAGLEPPAYVIEQRELYDQLRVEPDADRRVELMLQVLAISREQFYLIGVSSPLTGYGVVKNTFHNMVDETYFAANFPYPGVTNPEQYFIQG</sequence>
<keyword evidence="4" id="KW-1185">Reference proteome</keyword>
<dbReference type="InterPro" id="IPR039424">
    <property type="entry name" value="SBP_5"/>
</dbReference>
<feature type="chain" id="PRO_5039166343" evidence="1">
    <location>
        <begin position="28"/>
        <end position="652"/>
    </location>
</feature>
<evidence type="ECO:0000313" key="4">
    <source>
        <dbReference type="Proteomes" id="UP000295217"/>
    </source>
</evidence>
<feature type="signal peptide" evidence="1">
    <location>
        <begin position="1"/>
        <end position="27"/>
    </location>
</feature>
<keyword evidence="1" id="KW-0732">Signal</keyword>
<dbReference type="PANTHER" id="PTHR30290">
    <property type="entry name" value="PERIPLASMIC BINDING COMPONENT OF ABC TRANSPORTER"/>
    <property type="match status" value="1"/>
</dbReference>
<dbReference type="GO" id="GO:0015833">
    <property type="term" value="P:peptide transport"/>
    <property type="evidence" value="ECO:0007669"/>
    <property type="project" value="TreeGrafter"/>
</dbReference>
<evidence type="ECO:0000259" key="2">
    <source>
        <dbReference type="Pfam" id="PF00496"/>
    </source>
</evidence>
<proteinExistence type="predicted"/>
<dbReference type="InterPro" id="IPR000914">
    <property type="entry name" value="SBP_5_dom"/>
</dbReference>
<dbReference type="PROSITE" id="PS51318">
    <property type="entry name" value="TAT"/>
    <property type="match status" value="1"/>
</dbReference>
<evidence type="ECO:0000313" key="3">
    <source>
        <dbReference type="EMBL" id="TDD67528.1"/>
    </source>
</evidence>
<accession>A0A4R5A646</accession>
<dbReference type="InterPro" id="IPR006311">
    <property type="entry name" value="TAT_signal"/>
</dbReference>
<dbReference type="CDD" id="cd08500">
    <property type="entry name" value="PBP2_NikA_DppA_OppA_like_4"/>
    <property type="match status" value="1"/>
</dbReference>
<dbReference type="SUPFAM" id="SSF53850">
    <property type="entry name" value="Periplasmic binding protein-like II"/>
    <property type="match status" value="1"/>
</dbReference>
<name>A0A4R5A646_9ACTN</name>
<organism evidence="3 4">
    <name type="scientific">Jiangella aurantiaca</name>
    <dbReference type="NCBI Taxonomy" id="2530373"/>
    <lineage>
        <taxon>Bacteria</taxon>
        <taxon>Bacillati</taxon>
        <taxon>Actinomycetota</taxon>
        <taxon>Actinomycetes</taxon>
        <taxon>Jiangellales</taxon>
        <taxon>Jiangellaceae</taxon>
        <taxon>Jiangella</taxon>
    </lineage>
</organism>
<protein>
    <submittedName>
        <fullName evidence="3">ABC transporter substrate-binding protein</fullName>
    </submittedName>
</protein>
<dbReference type="Proteomes" id="UP000295217">
    <property type="component" value="Unassembled WGS sequence"/>
</dbReference>
<dbReference type="EMBL" id="SMLB01000028">
    <property type="protein sequence ID" value="TDD67528.1"/>
    <property type="molecule type" value="Genomic_DNA"/>
</dbReference>
<dbReference type="OrthoDB" id="9764591at2"/>
<comment type="caution">
    <text evidence="3">The sequence shown here is derived from an EMBL/GenBank/DDBJ whole genome shotgun (WGS) entry which is preliminary data.</text>
</comment>
<dbReference type="AlphaFoldDB" id="A0A4R5A646"/>
<dbReference type="Gene3D" id="3.10.105.10">
    <property type="entry name" value="Dipeptide-binding Protein, Domain 3"/>
    <property type="match status" value="1"/>
</dbReference>
<evidence type="ECO:0000256" key="1">
    <source>
        <dbReference type="SAM" id="SignalP"/>
    </source>
</evidence>
<dbReference type="Gene3D" id="3.40.190.10">
    <property type="entry name" value="Periplasmic binding protein-like II"/>
    <property type="match status" value="1"/>
</dbReference>
<dbReference type="GO" id="GO:1904680">
    <property type="term" value="F:peptide transmembrane transporter activity"/>
    <property type="evidence" value="ECO:0007669"/>
    <property type="project" value="TreeGrafter"/>
</dbReference>
<reference evidence="3 4" key="1">
    <citation type="submission" date="2019-02" db="EMBL/GenBank/DDBJ databases">
        <title>Draft genome sequences of novel Actinobacteria.</title>
        <authorList>
            <person name="Sahin N."/>
            <person name="Ay H."/>
            <person name="Saygin H."/>
        </authorList>
    </citation>
    <scope>NUCLEOTIDE SEQUENCE [LARGE SCALE GENOMIC DNA]</scope>
    <source>
        <strain evidence="3 4">8K307</strain>
    </source>
</reference>
<dbReference type="Pfam" id="PF00496">
    <property type="entry name" value="SBP_bac_5"/>
    <property type="match status" value="1"/>
</dbReference>